<sequence length="76" mass="8651">MRNTPVQRDVVTIRYSLTVVPKAGIITGVSVIGQARRAQRFLRLGARVAPARRSLEQSGFELVHRQEGVYVFMRQR</sequence>
<name>A0ABV6DK03_9BACL</name>
<proteinExistence type="predicted"/>
<comment type="caution">
    <text evidence="1">The sequence shown here is derived from an EMBL/GenBank/DDBJ whole genome shotgun (WGS) entry which is preliminary data.</text>
</comment>
<protein>
    <recommendedName>
        <fullName evidence="3">N-acetyltransferase domain-containing protein</fullName>
    </recommendedName>
</protein>
<dbReference type="Proteomes" id="UP001589776">
    <property type="component" value="Unassembled WGS sequence"/>
</dbReference>
<accession>A0ABV6DK03</accession>
<gene>
    <name evidence="1" type="ORF">ACFFK0_11050</name>
</gene>
<reference evidence="1 2" key="1">
    <citation type="submission" date="2024-09" db="EMBL/GenBank/DDBJ databases">
        <authorList>
            <person name="Sun Q."/>
            <person name="Mori K."/>
        </authorList>
    </citation>
    <scope>NUCLEOTIDE SEQUENCE [LARGE SCALE GENOMIC DNA]</scope>
    <source>
        <strain evidence="1 2">CCM 7759</strain>
    </source>
</reference>
<evidence type="ECO:0008006" key="3">
    <source>
        <dbReference type="Google" id="ProtNLM"/>
    </source>
</evidence>
<evidence type="ECO:0000313" key="1">
    <source>
        <dbReference type="EMBL" id="MFC0212984.1"/>
    </source>
</evidence>
<evidence type="ECO:0000313" key="2">
    <source>
        <dbReference type="Proteomes" id="UP001589776"/>
    </source>
</evidence>
<dbReference type="RefSeq" id="WP_377470233.1">
    <property type="nucleotide sequence ID" value="NZ_JBHLWN010000044.1"/>
</dbReference>
<keyword evidence="2" id="KW-1185">Reference proteome</keyword>
<organism evidence="1 2">
    <name type="scientific">Paenibacillus chartarius</name>
    <dbReference type="NCBI Taxonomy" id="747481"/>
    <lineage>
        <taxon>Bacteria</taxon>
        <taxon>Bacillati</taxon>
        <taxon>Bacillota</taxon>
        <taxon>Bacilli</taxon>
        <taxon>Bacillales</taxon>
        <taxon>Paenibacillaceae</taxon>
        <taxon>Paenibacillus</taxon>
    </lineage>
</organism>
<dbReference type="EMBL" id="JBHLWN010000044">
    <property type="protein sequence ID" value="MFC0212984.1"/>
    <property type="molecule type" value="Genomic_DNA"/>
</dbReference>